<dbReference type="GO" id="GO:0033363">
    <property type="term" value="P:secretory granule organization"/>
    <property type="evidence" value="ECO:0007669"/>
    <property type="project" value="EnsemblMetazoa"/>
</dbReference>
<dbReference type="GO" id="GO:0005802">
    <property type="term" value="C:trans-Golgi network"/>
    <property type="evidence" value="ECO:0007669"/>
    <property type="project" value="EnsemblMetazoa"/>
</dbReference>
<reference evidence="1 2" key="1">
    <citation type="journal article" date="2007" name="Nature">
        <title>Evolution of genes and genomes on the Drosophila phylogeny.</title>
        <authorList>
            <consortium name="Drosophila 12 Genomes Consortium"/>
            <person name="Clark A.G."/>
            <person name="Eisen M.B."/>
            <person name="Smith D.R."/>
            <person name="Bergman C.M."/>
            <person name="Oliver B."/>
            <person name="Markow T.A."/>
            <person name="Kaufman T.C."/>
            <person name="Kellis M."/>
            <person name="Gelbart W."/>
            <person name="Iyer V.N."/>
            <person name="Pollard D.A."/>
            <person name="Sackton T.B."/>
            <person name="Larracuente A.M."/>
            <person name="Singh N.D."/>
            <person name="Abad J.P."/>
            <person name="Abt D.N."/>
            <person name="Adryan B."/>
            <person name="Aguade M."/>
            <person name="Akashi H."/>
            <person name="Anderson W.W."/>
            <person name="Aquadro C.F."/>
            <person name="Ardell D.H."/>
            <person name="Arguello R."/>
            <person name="Artieri C.G."/>
            <person name="Barbash D.A."/>
            <person name="Barker D."/>
            <person name="Barsanti P."/>
            <person name="Batterham P."/>
            <person name="Batzoglou S."/>
            <person name="Begun D."/>
            <person name="Bhutkar A."/>
            <person name="Blanco E."/>
            <person name="Bosak S.A."/>
            <person name="Bradley R.K."/>
            <person name="Brand A.D."/>
            <person name="Brent M.R."/>
            <person name="Brooks A.N."/>
            <person name="Brown R.H."/>
            <person name="Butlin R.K."/>
            <person name="Caggese C."/>
            <person name="Calvi B.R."/>
            <person name="Bernardo de Carvalho A."/>
            <person name="Caspi A."/>
            <person name="Castrezana S."/>
            <person name="Celniker S.E."/>
            <person name="Chang J.L."/>
            <person name="Chapple C."/>
            <person name="Chatterji S."/>
            <person name="Chinwalla A."/>
            <person name="Civetta A."/>
            <person name="Clifton S.W."/>
            <person name="Comeron J.M."/>
            <person name="Costello J.C."/>
            <person name="Coyne J.A."/>
            <person name="Daub J."/>
            <person name="David R.G."/>
            <person name="Delcher A.L."/>
            <person name="Delehaunty K."/>
            <person name="Do C.B."/>
            <person name="Ebling H."/>
            <person name="Edwards K."/>
            <person name="Eickbush T."/>
            <person name="Evans J.D."/>
            <person name="Filipski A."/>
            <person name="Findeiss S."/>
            <person name="Freyhult E."/>
            <person name="Fulton L."/>
            <person name="Fulton R."/>
            <person name="Garcia A.C."/>
            <person name="Gardiner A."/>
            <person name="Garfield D.A."/>
            <person name="Garvin B.E."/>
            <person name="Gibson G."/>
            <person name="Gilbert D."/>
            <person name="Gnerre S."/>
            <person name="Godfrey J."/>
            <person name="Good R."/>
            <person name="Gotea V."/>
            <person name="Gravely B."/>
            <person name="Greenberg A.J."/>
            <person name="Griffiths-Jones S."/>
            <person name="Gross S."/>
            <person name="Guigo R."/>
            <person name="Gustafson E.A."/>
            <person name="Haerty W."/>
            <person name="Hahn M.W."/>
            <person name="Halligan D.L."/>
            <person name="Halpern A.L."/>
            <person name="Halter G.M."/>
            <person name="Han M.V."/>
            <person name="Heger A."/>
            <person name="Hillier L."/>
            <person name="Hinrichs A.S."/>
            <person name="Holmes I."/>
            <person name="Hoskins R.A."/>
            <person name="Hubisz M.J."/>
            <person name="Hultmark D."/>
            <person name="Huntley M.A."/>
            <person name="Jaffe D.B."/>
            <person name="Jagadeeshan S."/>
            <person name="Jeck W.R."/>
            <person name="Johnson J."/>
            <person name="Jones C.D."/>
            <person name="Jordan W.C."/>
            <person name="Karpen G.H."/>
            <person name="Kataoka E."/>
            <person name="Keightley P.D."/>
            <person name="Kheradpour P."/>
            <person name="Kirkness E.F."/>
            <person name="Koerich L.B."/>
            <person name="Kristiansen K."/>
            <person name="Kudrna D."/>
            <person name="Kulathinal R.J."/>
            <person name="Kumar S."/>
            <person name="Kwok R."/>
            <person name="Lander E."/>
            <person name="Langley C.H."/>
            <person name="Lapoint R."/>
            <person name="Lazzaro B.P."/>
            <person name="Lee S.J."/>
            <person name="Levesque L."/>
            <person name="Li R."/>
            <person name="Lin C.F."/>
            <person name="Lin M.F."/>
            <person name="Lindblad-Toh K."/>
            <person name="Llopart A."/>
            <person name="Long M."/>
            <person name="Low L."/>
            <person name="Lozovsky E."/>
            <person name="Lu J."/>
            <person name="Luo M."/>
            <person name="Machado C.A."/>
            <person name="Makalowski W."/>
            <person name="Marzo M."/>
            <person name="Matsuda M."/>
            <person name="Matzkin L."/>
            <person name="McAllister B."/>
            <person name="McBride C.S."/>
            <person name="McKernan B."/>
            <person name="McKernan K."/>
            <person name="Mendez-Lago M."/>
            <person name="Minx P."/>
            <person name="Mollenhauer M.U."/>
            <person name="Montooth K."/>
            <person name="Mount S.M."/>
            <person name="Mu X."/>
            <person name="Myers E."/>
            <person name="Negre B."/>
            <person name="Newfeld S."/>
            <person name="Nielsen R."/>
            <person name="Noor M.A."/>
            <person name="O'Grady P."/>
            <person name="Pachter L."/>
            <person name="Papaceit M."/>
            <person name="Parisi M.J."/>
            <person name="Parisi M."/>
            <person name="Parts L."/>
            <person name="Pedersen J.S."/>
            <person name="Pesole G."/>
            <person name="Phillippy A.M."/>
            <person name="Ponting C.P."/>
            <person name="Pop M."/>
            <person name="Porcelli D."/>
            <person name="Powell J.R."/>
            <person name="Prohaska S."/>
            <person name="Pruitt K."/>
            <person name="Puig M."/>
            <person name="Quesneville H."/>
            <person name="Ram K.R."/>
            <person name="Rand D."/>
            <person name="Rasmussen M.D."/>
            <person name="Reed L.K."/>
            <person name="Reenan R."/>
            <person name="Reily A."/>
            <person name="Remington K.A."/>
            <person name="Rieger T.T."/>
            <person name="Ritchie M.G."/>
            <person name="Robin C."/>
            <person name="Rogers Y.H."/>
            <person name="Rohde C."/>
            <person name="Rozas J."/>
            <person name="Rubenfield M.J."/>
            <person name="Ruiz A."/>
            <person name="Russo S."/>
            <person name="Salzberg S.L."/>
            <person name="Sanchez-Gracia A."/>
            <person name="Saranga D.J."/>
            <person name="Sato H."/>
            <person name="Schaeffer S.W."/>
            <person name="Schatz M.C."/>
            <person name="Schlenke T."/>
            <person name="Schwartz R."/>
            <person name="Segarra C."/>
            <person name="Singh R.S."/>
            <person name="Sirot L."/>
            <person name="Sirota M."/>
            <person name="Sisneros N.B."/>
            <person name="Smith C.D."/>
            <person name="Smith T.F."/>
            <person name="Spieth J."/>
            <person name="Stage D.E."/>
            <person name="Stark A."/>
            <person name="Stephan W."/>
            <person name="Strausberg R.L."/>
            <person name="Strempel S."/>
            <person name="Sturgill D."/>
            <person name="Sutton G."/>
            <person name="Sutton G.G."/>
            <person name="Tao W."/>
            <person name="Teichmann S."/>
            <person name="Tobari Y.N."/>
            <person name="Tomimura Y."/>
            <person name="Tsolas J.M."/>
            <person name="Valente V.L."/>
            <person name="Venter E."/>
            <person name="Venter J.C."/>
            <person name="Vicario S."/>
            <person name="Vieira F.G."/>
            <person name="Vilella A.J."/>
            <person name="Villasante A."/>
            <person name="Walenz B."/>
            <person name="Wang J."/>
            <person name="Wasserman M."/>
            <person name="Watts T."/>
            <person name="Wilson D."/>
            <person name="Wilson R.K."/>
            <person name="Wing R.A."/>
            <person name="Wolfner M.F."/>
            <person name="Wong A."/>
            <person name="Wong G.K."/>
            <person name="Wu C.I."/>
            <person name="Wu G."/>
            <person name="Yamamoto D."/>
            <person name="Yang H.P."/>
            <person name="Yang S.P."/>
            <person name="Yorke J.A."/>
            <person name="Yoshida K."/>
            <person name="Zdobnov E."/>
            <person name="Zhang P."/>
            <person name="Zhang Y."/>
            <person name="Zimin A.V."/>
            <person name="Baldwin J."/>
            <person name="Abdouelleil A."/>
            <person name="Abdulkadir J."/>
            <person name="Abebe A."/>
            <person name="Abera B."/>
            <person name="Abreu J."/>
            <person name="Acer S.C."/>
            <person name="Aftuck L."/>
            <person name="Alexander A."/>
            <person name="An P."/>
            <person name="Anderson E."/>
            <person name="Anderson S."/>
            <person name="Arachi H."/>
            <person name="Azer M."/>
            <person name="Bachantsang P."/>
            <person name="Barry A."/>
            <person name="Bayul T."/>
            <person name="Berlin A."/>
            <person name="Bessette D."/>
            <person name="Bloom T."/>
            <person name="Blye J."/>
            <person name="Boguslavskiy L."/>
            <person name="Bonnet C."/>
            <person name="Boukhgalter B."/>
            <person name="Bourzgui I."/>
            <person name="Brown A."/>
            <person name="Cahill P."/>
            <person name="Channer S."/>
            <person name="Cheshatsang Y."/>
            <person name="Chuda L."/>
            <person name="Citroen M."/>
            <person name="Collymore A."/>
            <person name="Cooke P."/>
            <person name="Costello M."/>
            <person name="D'Aco K."/>
            <person name="Daza R."/>
            <person name="De Haan G."/>
            <person name="DeGray S."/>
            <person name="DeMaso C."/>
            <person name="Dhargay N."/>
            <person name="Dooley K."/>
            <person name="Dooley E."/>
            <person name="Doricent M."/>
            <person name="Dorje P."/>
            <person name="Dorjee K."/>
            <person name="Dupes A."/>
            <person name="Elong R."/>
            <person name="Falk J."/>
            <person name="Farina A."/>
            <person name="Faro S."/>
            <person name="Ferguson D."/>
            <person name="Fisher S."/>
            <person name="Foley C.D."/>
            <person name="Franke A."/>
            <person name="Friedrich D."/>
            <person name="Gadbois L."/>
            <person name="Gearin G."/>
            <person name="Gearin C.R."/>
            <person name="Giannoukos G."/>
            <person name="Goode T."/>
            <person name="Graham J."/>
            <person name="Grandbois E."/>
            <person name="Grewal S."/>
            <person name="Gyaltsen K."/>
            <person name="Hafez N."/>
            <person name="Hagos B."/>
            <person name="Hall J."/>
            <person name="Henson C."/>
            <person name="Hollinger A."/>
            <person name="Honan T."/>
            <person name="Huard M.D."/>
            <person name="Hughes L."/>
            <person name="Hurhula B."/>
            <person name="Husby M.E."/>
            <person name="Kamat A."/>
            <person name="Kanga B."/>
            <person name="Kashin S."/>
            <person name="Khazanovich D."/>
            <person name="Kisner P."/>
            <person name="Lance K."/>
            <person name="Lara M."/>
            <person name="Lee W."/>
            <person name="Lennon N."/>
            <person name="Letendre F."/>
            <person name="LeVine R."/>
            <person name="Lipovsky A."/>
            <person name="Liu X."/>
            <person name="Liu J."/>
            <person name="Liu S."/>
            <person name="Lokyitsang T."/>
            <person name="Lokyitsang Y."/>
            <person name="Lubonja R."/>
            <person name="Lui A."/>
            <person name="MacDonald P."/>
            <person name="Magnisalis V."/>
            <person name="Maru K."/>
            <person name="Matthews C."/>
            <person name="McCusker W."/>
            <person name="McDonough S."/>
            <person name="Mehta T."/>
            <person name="Meldrim J."/>
            <person name="Meneus L."/>
            <person name="Mihai O."/>
            <person name="Mihalev A."/>
            <person name="Mihova T."/>
            <person name="Mittelman R."/>
            <person name="Mlenga V."/>
            <person name="Montmayeur A."/>
            <person name="Mulrain L."/>
            <person name="Navidi A."/>
            <person name="Naylor J."/>
            <person name="Negash T."/>
            <person name="Nguyen T."/>
            <person name="Nguyen N."/>
            <person name="Nicol R."/>
            <person name="Norbu C."/>
            <person name="Norbu N."/>
            <person name="Novod N."/>
            <person name="O'Neill B."/>
            <person name="Osman S."/>
            <person name="Markiewicz E."/>
            <person name="Oyono O.L."/>
            <person name="Patti C."/>
            <person name="Phunkhang P."/>
            <person name="Pierre F."/>
            <person name="Priest M."/>
            <person name="Raghuraman S."/>
            <person name="Rege F."/>
            <person name="Reyes R."/>
            <person name="Rise C."/>
            <person name="Rogov P."/>
            <person name="Ross K."/>
            <person name="Ryan E."/>
            <person name="Settipalli S."/>
            <person name="Shea T."/>
            <person name="Sherpa N."/>
            <person name="Shi L."/>
            <person name="Shih D."/>
            <person name="Sparrow T."/>
            <person name="Spaulding J."/>
            <person name="Stalker J."/>
            <person name="Stange-Thomann N."/>
            <person name="Stavropoulos S."/>
            <person name="Stone C."/>
            <person name="Strader C."/>
            <person name="Tesfaye S."/>
            <person name="Thomson T."/>
            <person name="Thoulutsang Y."/>
            <person name="Thoulutsang D."/>
            <person name="Topham K."/>
            <person name="Topping I."/>
            <person name="Tsamla T."/>
            <person name="Vassiliev H."/>
            <person name="Vo A."/>
            <person name="Wangchuk T."/>
            <person name="Wangdi T."/>
            <person name="Weiand M."/>
            <person name="Wilkinson J."/>
            <person name="Wilson A."/>
            <person name="Yadav S."/>
            <person name="Young G."/>
            <person name="Yu Q."/>
            <person name="Zembek L."/>
            <person name="Zhong D."/>
            <person name="Zimmer A."/>
            <person name="Zwirko Z."/>
            <person name="Jaffe D.B."/>
            <person name="Alvarez P."/>
            <person name="Brockman W."/>
            <person name="Butler J."/>
            <person name="Chin C."/>
            <person name="Gnerre S."/>
            <person name="Grabherr M."/>
            <person name="Kleber M."/>
            <person name="Mauceli E."/>
            <person name="MacCallum I."/>
        </authorList>
    </citation>
    <scope>NUCLEOTIDE SEQUENCE [LARGE SCALE GENOMIC DNA]</scope>
    <source>
        <strain evidence="2">Tucson 14030-0811.24</strain>
    </source>
</reference>
<name>A0A0Q9X4K9_DROWI</name>
<protein>
    <submittedName>
        <fullName evidence="1">Uncharacterized protein</fullName>
    </submittedName>
</protein>
<evidence type="ECO:0000313" key="2">
    <source>
        <dbReference type="Proteomes" id="UP000007798"/>
    </source>
</evidence>
<evidence type="ECO:0000313" key="1">
    <source>
        <dbReference type="EMBL" id="KRF99869.1"/>
    </source>
</evidence>
<gene>
    <name evidence="1" type="primary">Dwil\GK27906</name>
    <name evidence="1" type="ORF">Dwil_GK27906</name>
</gene>
<accession>A0A0Q9X4K9</accession>
<dbReference type="GO" id="GO:0032252">
    <property type="term" value="P:secretory granule localization"/>
    <property type="evidence" value="ECO:0007669"/>
    <property type="project" value="EnsemblMetazoa"/>
</dbReference>
<dbReference type="OrthoDB" id="3349449at2759"/>
<dbReference type="GO" id="GO:0004430">
    <property type="term" value="F:1-phosphatidylinositol 4-kinase activity"/>
    <property type="evidence" value="ECO:0007669"/>
    <property type="project" value="EnsemblMetazoa"/>
</dbReference>
<sequence>MSYEKSTDPPLLQLEDEVDLIGDYVKDQSTSNNNEQQQLFTHLNGLDANSSNINQLTTKVEINTIGLGKGRIKKKSKRTREPMLLTMDDDDDDISSNNIVNPALRNGNRHKITTAEESSSNESLCSPQPLAISHLTAATASAKSTSPSKSSTLIARLPHEEVDDICLVPEIDFEGMSTDAGSDNRESQPLLGGGGGGIRISHVLGGLGHGHDHVDLLSNVFGGKSYEKYKEMKSYK</sequence>
<dbReference type="EMBL" id="CH964272">
    <property type="protein sequence ID" value="KRF99869.1"/>
    <property type="molecule type" value="Genomic_DNA"/>
</dbReference>
<dbReference type="GO" id="GO:0007030">
    <property type="term" value="P:Golgi organization"/>
    <property type="evidence" value="ECO:0007669"/>
    <property type="project" value="EnsemblMetazoa"/>
</dbReference>
<dbReference type="GO" id="GO:0046854">
    <property type="term" value="P:phosphatidylinositol phosphate biosynthetic process"/>
    <property type="evidence" value="ECO:0007669"/>
    <property type="project" value="EnsemblMetazoa"/>
</dbReference>
<dbReference type="Proteomes" id="UP000007798">
    <property type="component" value="Unassembled WGS sequence"/>
</dbReference>
<organism evidence="1 2">
    <name type="scientific">Drosophila willistoni</name>
    <name type="common">Fruit fly</name>
    <dbReference type="NCBI Taxonomy" id="7260"/>
    <lineage>
        <taxon>Eukaryota</taxon>
        <taxon>Metazoa</taxon>
        <taxon>Ecdysozoa</taxon>
        <taxon>Arthropoda</taxon>
        <taxon>Hexapoda</taxon>
        <taxon>Insecta</taxon>
        <taxon>Pterygota</taxon>
        <taxon>Neoptera</taxon>
        <taxon>Endopterygota</taxon>
        <taxon>Diptera</taxon>
        <taxon>Brachycera</taxon>
        <taxon>Muscomorpha</taxon>
        <taxon>Ephydroidea</taxon>
        <taxon>Drosophilidae</taxon>
        <taxon>Drosophila</taxon>
        <taxon>Sophophora</taxon>
    </lineage>
</organism>
<dbReference type="GO" id="GO:0007032">
    <property type="term" value="P:endosome organization"/>
    <property type="evidence" value="ECO:0007669"/>
    <property type="project" value="EnsemblMetazoa"/>
</dbReference>
<keyword evidence="2" id="KW-1185">Reference proteome</keyword>
<dbReference type="InParanoid" id="A0A0Q9X4K9"/>
<proteinExistence type="predicted"/>
<dbReference type="AlphaFoldDB" id="A0A0Q9X4K9"/>